<feature type="compositionally biased region" description="Basic and acidic residues" evidence="1">
    <location>
        <begin position="415"/>
        <end position="424"/>
    </location>
</feature>
<dbReference type="OMA" id="VNDTWFG"/>
<organism evidence="3 4">
    <name type="scientific">Hypholoma sublateritium (strain FD-334 SS-4)</name>
    <dbReference type="NCBI Taxonomy" id="945553"/>
    <lineage>
        <taxon>Eukaryota</taxon>
        <taxon>Fungi</taxon>
        <taxon>Dikarya</taxon>
        <taxon>Basidiomycota</taxon>
        <taxon>Agaricomycotina</taxon>
        <taxon>Agaricomycetes</taxon>
        <taxon>Agaricomycetidae</taxon>
        <taxon>Agaricales</taxon>
        <taxon>Agaricineae</taxon>
        <taxon>Strophariaceae</taxon>
        <taxon>Hypholoma</taxon>
    </lineage>
</organism>
<dbReference type="OrthoDB" id="2278929at2759"/>
<accession>A0A0D2NU83</accession>
<keyword evidence="2" id="KW-1133">Transmembrane helix</keyword>
<sequence length="440" mass="44924">MSWSSLPPAFPAAAQPAPTPPPLLLPPVKRRRTALRARQTITDQAQVSQAEVDCQLNSGNNVISCFPTAATVVPQHQWASFVWNSRRPELTQTNFVNIFLFRADSQEQVLNMTNQANPTDRAGVRTAQVDDAWFGAQGLQFNGSNISYPFYWIITRADAVLDANAVPQATFTAVQTAVLDSVAAAQSSAAAASSAAASSASAAAASSSSLAAASSASASSVSAASASASRSSASSSPTSGTGSVQHAAAGAPFPRWAIAVIVVLGFAAIAATCILAFLVLRRLRRARDAGSARNSIGSASPMMPREQPDMAQRYDAGSPLLPPPPPGGAGVGAVGGVGGTGTTHDAASTISDSGGPFSGADAAIMADAFRKMLRKPDFAEGAVAEGDSPGADGAEEEDVAAAAAASTSNIVLSRELAEEGRDIRSVSSSRGVKVETRPER</sequence>
<feature type="compositionally biased region" description="Gly residues" evidence="1">
    <location>
        <begin position="328"/>
        <end position="341"/>
    </location>
</feature>
<evidence type="ECO:0000256" key="1">
    <source>
        <dbReference type="SAM" id="MobiDB-lite"/>
    </source>
</evidence>
<protein>
    <submittedName>
        <fullName evidence="3">Uncharacterized protein</fullName>
    </submittedName>
</protein>
<dbReference type="Proteomes" id="UP000054270">
    <property type="component" value="Unassembled WGS sequence"/>
</dbReference>
<dbReference type="AlphaFoldDB" id="A0A0D2NU83"/>
<reference evidence="4" key="1">
    <citation type="submission" date="2014-04" db="EMBL/GenBank/DDBJ databases">
        <title>Evolutionary Origins and Diversification of the Mycorrhizal Mutualists.</title>
        <authorList>
            <consortium name="DOE Joint Genome Institute"/>
            <consortium name="Mycorrhizal Genomics Consortium"/>
            <person name="Kohler A."/>
            <person name="Kuo A."/>
            <person name="Nagy L.G."/>
            <person name="Floudas D."/>
            <person name="Copeland A."/>
            <person name="Barry K.W."/>
            <person name="Cichocki N."/>
            <person name="Veneault-Fourrey C."/>
            <person name="LaButti K."/>
            <person name="Lindquist E.A."/>
            <person name="Lipzen A."/>
            <person name="Lundell T."/>
            <person name="Morin E."/>
            <person name="Murat C."/>
            <person name="Riley R."/>
            <person name="Ohm R."/>
            <person name="Sun H."/>
            <person name="Tunlid A."/>
            <person name="Henrissat B."/>
            <person name="Grigoriev I.V."/>
            <person name="Hibbett D.S."/>
            <person name="Martin F."/>
        </authorList>
    </citation>
    <scope>NUCLEOTIDE SEQUENCE [LARGE SCALE GENOMIC DNA]</scope>
    <source>
        <strain evidence="4">FD-334 SS-4</strain>
    </source>
</reference>
<gene>
    <name evidence="3" type="ORF">HYPSUDRAFT_142726</name>
</gene>
<dbReference type="EMBL" id="KN817570">
    <property type="protein sequence ID" value="KJA20116.1"/>
    <property type="molecule type" value="Genomic_DNA"/>
</dbReference>
<name>A0A0D2NU83_HYPSF</name>
<keyword evidence="2" id="KW-0812">Transmembrane</keyword>
<evidence type="ECO:0000256" key="2">
    <source>
        <dbReference type="SAM" id="Phobius"/>
    </source>
</evidence>
<keyword evidence="4" id="KW-1185">Reference proteome</keyword>
<feature type="region of interest" description="Disordered" evidence="1">
    <location>
        <begin position="382"/>
        <end position="440"/>
    </location>
</feature>
<proteinExistence type="predicted"/>
<evidence type="ECO:0000313" key="3">
    <source>
        <dbReference type="EMBL" id="KJA20116.1"/>
    </source>
</evidence>
<keyword evidence="2" id="KW-0472">Membrane</keyword>
<feature type="region of interest" description="Disordered" evidence="1">
    <location>
        <begin position="312"/>
        <end position="354"/>
    </location>
</feature>
<feature type="transmembrane region" description="Helical" evidence="2">
    <location>
        <begin position="256"/>
        <end position="280"/>
    </location>
</feature>
<dbReference type="STRING" id="945553.A0A0D2NU83"/>
<evidence type="ECO:0000313" key="4">
    <source>
        <dbReference type="Proteomes" id="UP000054270"/>
    </source>
</evidence>
<feature type="region of interest" description="Disordered" evidence="1">
    <location>
        <begin position="1"/>
        <end position="24"/>
    </location>
</feature>